<dbReference type="PANTHER" id="PTHR11200">
    <property type="entry name" value="INOSITOL 5-PHOSPHATASE"/>
    <property type="match status" value="1"/>
</dbReference>
<evidence type="ECO:0000259" key="2">
    <source>
        <dbReference type="Pfam" id="PF22669"/>
    </source>
</evidence>
<comment type="caution">
    <text evidence="3">The sequence shown here is derived from an EMBL/GenBank/DDBJ whole genome shotgun (WGS) entry which is preliminary data.</text>
</comment>
<dbReference type="GO" id="GO:0004439">
    <property type="term" value="F:phosphatidylinositol-4,5-bisphosphate 5-phosphatase activity"/>
    <property type="evidence" value="ECO:0007669"/>
    <property type="project" value="TreeGrafter"/>
</dbReference>
<evidence type="ECO:0000313" key="4">
    <source>
        <dbReference type="Proteomes" id="UP000663889"/>
    </source>
</evidence>
<dbReference type="SUPFAM" id="SSF56219">
    <property type="entry name" value="DNase I-like"/>
    <property type="match status" value="1"/>
</dbReference>
<dbReference type="EMBL" id="CAJNOU010000448">
    <property type="protein sequence ID" value="CAF1000500.1"/>
    <property type="molecule type" value="Genomic_DNA"/>
</dbReference>
<proteinExistence type="predicted"/>
<protein>
    <recommendedName>
        <fullName evidence="2">Inositol polyphosphate-related phosphatase domain-containing protein</fullName>
    </recommendedName>
</protein>
<reference evidence="3" key="1">
    <citation type="submission" date="2021-02" db="EMBL/GenBank/DDBJ databases">
        <authorList>
            <person name="Nowell W R."/>
        </authorList>
    </citation>
    <scope>NUCLEOTIDE SEQUENCE</scope>
</reference>
<feature type="domain" description="Inositol polyphosphate-related phosphatase" evidence="2">
    <location>
        <begin position="12"/>
        <end position="178"/>
    </location>
</feature>
<dbReference type="GO" id="GO:0046856">
    <property type="term" value="P:phosphatidylinositol dephosphorylation"/>
    <property type="evidence" value="ECO:0007669"/>
    <property type="project" value="InterPro"/>
</dbReference>
<name>A0A814GSH6_9BILA</name>
<evidence type="ECO:0000313" key="3">
    <source>
        <dbReference type="EMBL" id="CAF1000500.1"/>
    </source>
</evidence>
<dbReference type="InterPro" id="IPR046985">
    <property type="entry name" value="IP5"/>
</dbReference>
<sequence>MSLMMYSIIFHVSGYKGVIASCIQIDKLTNVIFANMHLPAGEGKKEERCKLWSKFLQIYQANNIKNDYMFVFGDQNWRTLNTLSVDNILKAIKKQEYKTILNNDELIQMRQNDNTGSTAQCLSNFFEAPITFPPTYKYILNSDEYQTEKDKEVRRPSYTDRILISTLSNNLEILQYSAMIIIICILSVLAIYHFIIKRRIRKVNIQQVSSIDLSGTQSNPENTVTNN</sequence>
<organism evidence="3 4">
    <name type="scientific">Rotaria sordida</name>
    <dbReference type="NCBI Taxonomy" id="392033"/>
    <lineage>
        <taxon>Eukaryota</taxon>
        <taxon>Metazoa</taxon>
        <taxon>Spiralia</taxon>
        <taxon>Gnathifera</taxon>
        <taxon>Rotifera</taxon>
        <taxon>Eurotatoria</taxon>
        <taxon>Bdelloidea</taxon>
        <taxon>Philodinida</taxon>
        <taxon>Philodinidae</taxon>
        <taxon>Rotaria</taxon>
    </lineage>
</organism>
<keyword evidence="1" id="KW-0812">Transmembrane</keyword>
<dbReference type="Gene3D" id="3.60.10.10">
    <property type="entry name" value="Endonuclease/exonuclease/phosphatase"/>
    <property type="match status" value="1"/>
</dbReference>
<evidence type="ECO:0000256" key="1">
    <source>
        <dbReference type="SAM" id="Phobius"/>
    </source>
</evidence>
<accession>A0A814GSH6</accession>
<keyword evidence="1" id="KW-1133">Transmembrane helix</keyword>
<keyword evidence="1" id="KW-0472">Membrane</keyword>
<gene>
    <name evidence="3" type="ORF">SEV965_LOCUS10760</name>
</gene>
<dbReference type="InterPro" id="IPR036691">
    <property type="entry name" value="Endo/exonu/phosph_ase_sf"/>
</dbReference>
<dbReference type="InterPro" id="IPR000300">
    <property type="entry name" value="IPPc"/>
</dbReference>
<dbReference type="PANTHER" id="PTHR11200:SF275">
    <property type="entry name" value="LD06095P"/>
    <property type="match status" value="1"/>
</dbReference>
<dbReference type="Proteomes" id="UP000663889">
    <property type="component" value="Unassembled WGS sequence"/>
</dbReference>
<dbReference type="AlphaFoldDB" id="A0A814GSH6"/>
<dbReference type="Pfam" id="PF22669">
    <property type="entry name" value="Exo_endo_phos2"/>
    <property type="match status" value="1"/>
</dbReference>
<feature type="transmembrane region" description="Helical" evidence="1">
    <location>
        <begin position="173"/>
        <end position="195"/>
    </location>
</feature>